<evidence type="ECO:0000313" key="2">
    <source>
        <dbReference type="EMBL" id="KAJ7730630.1"/>
    </source>
</evidence>
<organism evidence="2 3">
    <name type="scientific">Mycena maculata</name>
    <dbReference type="NCBI Taxonomy" id="230809"/>
    <lineage>
        <taxon>Eukaryota</taxon>
        <taxon>Fungi</taxon>
        <taxon>Dikarya</taxon>
        <taxon>Basidiomycota</taxon>
        <taxon>Agaricomycotina</taxon>
        <taxon>Agaricomycetes</taxon>
        <taxon>Agaricomycetidae</taxon>
        <taxon>Agaricales</taxon>
        <taxon>Marasmiineae</taxon>
        <taxon>Mycenaceae</taxon>
        <taxon>Mycena</taxon>
    </lineage>
</organism>
<comment type="caution">
    <text evidence="2">The sequence shown here is derived from an EMBL/GenBank/DDBJ whole genome shotgun (WGS) entry which is preliminary data.</text>
</comment>
<name>A0AAD7MS24_9AGAR</name>
<proteinExistence type="predicted"/>
<dbReference type="Proteomes" id="UP001215280">
    <property type="component" value="Unassembled WGS sequence"/>
</dbReference>
<reference evidence="2" key="1">
    <citation type="submission" date="2023-03" db="EMBL/GenBank/DDBJ databases">
        <title>Massive genome expansion in bonnet fungi (Mycena s.s.) driven by repeated elements and novel gene families across ecological guilds.</title>
        <authorList>
            <consortium name="Lawrence Berkeley National Laboratory"/>
            <person name="Harder C.B."/>
            <person name="Miyauchi S."/>
            <person name="Viragh M."/>
            <person name="Kuo A."/>
            <person name="Thoen E."/>
            <person name="Andreopoulos B."/>
            <person name="Lu D."/>
            <person name="Skrede I."/>
            <person name="Drula E."/>
            <person name="Henrissat B."/>
            <person name="Morin E."/>
            <person name="Kohler A."/>
            <person name="Barry K."/>
            <person name="LaButti K."/>
            <person name="Morin E."/>
            <person name="Salamov A."/>
            <person name="Lipzen A."/>
            <person name="Mereny Z."/>
            <person name="Hegedus B."/>
            <person name="Baldrian P."/>
            <person name="Stursova M."/>
            <person name="Weitz H."/>
            <person name="Taylor A."/>
            <person name="Grigoriev I.V."/>
            <person name="Nagy L.G."/>
            <person name="Martin F."/>
            <person name="Kauserud H."/>
        </authorList>
    </citation>
    <scope>NUCLEOTIDE SEQUENCE</scope>
    <source>
        <strain evidence="2">CBHHK188m</strain>
    </source>
</reference>
<sequence length="358" mass="39323">MHPSEKALGTVPFLNSTLEYVKTTGGEWRPDSLEAMDAQVSEYSRSPGLCLTTKLRAFGDDIRKNPIRAVVAGKKLQERADELVTQAVNADEKARASSAEVRRRREQAGGAMVDFLPRDPLPHALTISRRAIGNITASRLRKEVKKIVRHPSNIVVHRSNITQEERADDIFTSVAGKRAASMVSANAEQPIPPNIEGLPPQARPQKFNIANPSSERSGSSNIVQGDDLASAPQTRPETNARHIFSLGTNFKCSNVQFNQHPGPAVCVSKRWIHKASALLPRAFSNFRRYLSAAAAEVRQGRRTPIPMSRSIALTPRGGEQSRLPVATVYFDAESSFGSEDDSPSQENHWEVGDSSERD</sequence>
<dbReference type="EMBL" id="JARJLG010000189">
    <property type="protein sequence ID" value="KAJ7730630.1"/>
    <property type="molecule type" value="Genomic_DNA"/>
</dbReference>
<feature type="compositionally biased region" description="Polar residues" evidence="1">
    <location>
        <begin position="208"/>
        <end position="223"/>
    </location>
</feature>
<feature type="region of interest" description="Disordered" evidence="1">
    <location>
        <begin position="334"/>
        <end position="358"/>
    </location>
</feature>
<feature type="region of interest" description="Disordered" evidence="1">
    <location>
        <begin position="201"/>
        <end position="235"/>
    </location>
</feature>
<accession>A0AAD7MS24</accession>
<gene>
    <name evidence="2" type="ORF">DFH07DRAFT_781590</name>
</gene>
<dbReference type="AlphaFoldDB" id="A0AAD7MS24"/>
<keyword evidence="3" id="KW-1185">Reference proteome</keyword>
<evidence type="ECO:0000256" key="1">
    <source>
        <dbReference type="SAM" id="MobiDB-lite"/>
    </source>
</evidence>
<feature type="compositionally biased region" description="Basic and acidic residues" evidence="1">
    <location>
        <begin position="347"/>
        <end position="358"/>
    </location>
</feature>
<protein>
    <submittedName>
        <fullName evidence="2">Uncharacterized protein</fullName>
    </submittedName>
</protein>
<evidence type="ECO:0000313" key="3">
    <source>
        <dbReference type="Proteomes" id="UP001215280"/>
    </source>
</evidence>